<dbReference type="InterPro" id="IPR002885">
    <property type="entry name" value="PPR_rpt"/>
</dbReference>
<dbReference type="Pfam" id="PF13041">
    <property type="entry name" value="PPR_2"/>
    <property type="match status" value="1"/>
</dbReference>
<dbReference type="PANTHER" id="PTHR47942">
    <property type="entry name" value="TETRATRICOPEPTIDE REPEAT (TPR)-LIKE SUPERFAMILY PROTEIN-RELATED"/>
    <property type="match status" value="1"/>
</dbReference>
<dbReference type="AlphaFoldDB" id="A0AAD3H1C4"/>
<dbReference type="Pfam" id="PF13812">
    <property type="entry name" value="PPR_3"/>
    <property type="match status" value="2"/>
</dbReference>
<comment type="caution">
    <text evidence="4">The sequence shown here is derived from an EMBL/GenBank/DDBJ whole genome shotgun (WGS) entry which is preliminary data.</text>
</comment>
<keyword evidence="1" id="KW-0677">Repeat</keyword>
<protein>
    <recommendedName>
        <fullName evidence="3">PROP1-like PPR domain-containing protein</fullName>
    </recommendedName>
</protein>
<dbReference type="Proteomes" id="UP001054902">
    <property type="component" value="Unassembled WGS sequence"/>
</dbReference>
<feature type="repeat" description="PPR" evidence="2">
    <location>
        <begin position="383"/>
        <end position="417"/>
    </location>
</feature>
<evidence type="ECO:0000313" key="5">
    <source>
        <dbReference type="Proteomes" id="UP001054902"/>
    </source>
</evidence>
<reference evidence="4 5" key="1">
    <citation type="journal article" date="2021" name="Sci. Rep.">
        <title>The genome of the diatom Chaetoceros tenuissimus carries an ancient integrated fragment of an extant virus.</title>
        <authorList>
            <person name="Hongo Y."/>
            <person name="Kimura K."/>
            <person name="Takaki Y."/>
            <person name="Yoshida Y."/>
            <person name="Baba S."/>
            <person name="Kobayashi G."/>
            <person name="Nagasaki K."/>
            <person name="Hano T."/>
            <person name="Tomaru Y."/>
        </authorList>
    </citation>
    <scope>NUCLEOTIDE SEQUENCE [LARGE SCALE GENOMIC DNA]</scope>
    <source>
        <strain evidence="4 5">NIES-3715</strain>
    </source>
</reference>
<dbReference type="Pfam" id="PF17177">
    <property type="entry name" value="PPR_long"/>
    <property type="match status" value="1"/>
</dbReference>
<evidence type="ECO:0000313" key="4">
    <source>
        <dbReference type="EMBL" id="GFH46745.1"/>
    </source>
</evidence>
<evidence type="ECO:0000256" key="2">
    <source>
        <dbReference type="PROSITE-ProRule" id="PRU00708"/>
    </source>
</evidence>
<dbReference type="Gene3D" id="1.25.40.10">
    <property type="entry name" value="Tetratricopeptide repeat domain"/>
    <property type="match status" value="3"/>
</dbReference>
<dbReference type="InterPro" id="IPR051222">
    <property type="entry name" value="PPR/CCM1_RNA-binding"/>
</dbReference>
<dbReference type="NCBIfam" id="TIGR00756">
    <property type="entry name" value="PPR"/>
    <property type="match status" value="1"/>
</dbReference>
<evidence type="ECO:0000259" key="3">
    <source>
        <dbReference type="Pfam" id="PF17177"/>
    </source>
</evidence>
<feature type="domain" description="PROP1-like PPR" evidence="3">
    <location>
        <begin position="636"/>
        <end position="758"/>
    </location>
</feature>
<organism evidence="4 5">
    <name type="scientific">Chaetoceros tenuissimus</name>
    <dbReference type="NCBI Taxonomy" id="426638"/>
    <lineage>
        <taxon>Eukaryota</taxon>
        <taxon>Sar</taxon>
        <taxon>Stramenopiles</taxon>
        <taxon>Ochrophyta</taxon>
        <taxon>Bacillariophyta</taxon>
        <taxon>Coscinodiscophyceae</taxon>
        <taxon>Chaetocerotophycidae</taxon>
        <taxon>Chaetocerotales</taxon>
        <taxon>Chaetocerotaceae</taxon>
        <taxon>Chaetoceros</taxon>
    </lineage>
</organism>
<dbReference type="InterPro" id="IPR033443">
    <property type="entry name" value="PROP1-like_PPR_dom"/>
</dbReference>
<dbReference type="PROSITE" id="PS51375">
    <property type="entry name" value="PPR"/>
    <property type="match status" value="1"/>
</dbReference>
<dbReference type="Pfam" id="PF01535">
    <property type="entry name" value="PPR"/>
    <property type="match status" value="1"/>
</dbReference>
<dbReference type="PANTHER" id="PTHR47942:SF63">
    <property type="entry name" value="PENTATRICOPEPTIDE REPEAT-CONTAINING PROTEIN"/>
    <property type="match status" value="1"/>
</dbReference>
<keyword evidence="5" id="KW-1185">Reference proteome</keyword>
<name>A0AAD3H1C4_9STRA</name>
<accession>A0AAD3H1C4</accession>
<gene>
    <name evidence="4" type="ORF">CTEN210_03219</name>
</gene>
<dbReference type="InterPro" id="IPR011990">
    <property type="entry name" value="TPR-like_helical_dom_sf"/>
</dbReference>
<evidence type="ECO:0000256" key="1">
    <source>
        <dbReference type="ARBA" id="ARBA00022737"/>
    </source>
</evidence>
<dbReference type="EMBL" id="BLLK01000022">
    <property type="protein sequence ID" value="GFH46745.1"/>
    <property type="molecule type" value="Genomic_DNA"/>
</dbReference>
<proteinExistence type="predicted"/>
<sequence length="893" mass="100204">MDPLEAIQEQETQLLNSINEYKNSKSDSEKPPEEAFLDLIEKWLTYPQPQKAEAILDKMEEAYTPSGRIYERIINAWSFAAVEMINQILSVEREIKSNIDESDPEYEKKMEKFEKEKLKVRNESISYSGRAVSLLSRMEQLYQEIDGDDFRPALSTYTSVINSITRSTNSIFVKGGETGEDAGKEDGLNLLDLTSKKDTIERIRKRRDEIYNYDSNMANNRIPIESVQDIFAVLKSLNDESVLEAVKRDPHGSPITNRANFNIIINALAQKGETWAAQTAEDILDFMILQCEIEDSAVSEKSNETKEVKMESKNLVDDEELDTEKVRKRHRQITPDLESINACINAWAQCTNESKATSRAEAILEKLNVLQTQKGILTNVTPDSVSYNTIIKAYANKADAERAEAILNTMIELHQSTGDKKIKPDLISYSSVLNAYARSARHDPSASKKSEEILMQMVKMQEEEEAKGGKERLVNTWCFNTVLNAYAVQGKGRNASTLLQKMESLGENDKMLQPDIYSFNTVLKALANSKEKGSVERAQQILDRIVTNYENGTSKVKPDGITYNTVILAYANNGGKGAGRKAQSLVKQMEAKFQDGDVDVKPTSPTYTTLIKALNWEKDMVRLSEEVVKSLKSDVESDKILDTSIYNALLNVWAKSGYRSSVQRAEEIFAEMKSDYFDNCKASVKPNARTYTTLIDVHAKSGERGSAKRCLEILNEMEELSMNGDIQSKPNVYTYTAVINSFARSKEVDKAVKAVDVLQRMEEQYRQGNEAARPNVVAYNSVLNACAYTPNDAAAIETAFKIACLVFDEVRTSCHVTPTHVSYGTFLSVCANLMPESEVRDNLVEATFKRCAREGLVSNMVWRNLNAAASPTLLAELLEQANSGLESSWSRNV</sequence>